<dbReference type="Proteomes" id="UP000076482">
    <property type="component" value="Unassembled WGS sequence"/>
</dbReference>
<dbReference type="Pfam" id="PF13113">
    <property type="entry name" value="DUF3970"/>
    <property type="match status" value="1"/>
</dbReference>
<accession>A0A161TQ05</accession>
<evidence type="ECO:0000313" key="2">
    <source>
        <dbReference type="Proteomes" id="UP000076482"/>
    </source>
</evidence>
<dbReference type="PATRIC" id="fig|1396.535.peg.6878"/>
<dbReference type="InterPro" id="IPR025088">
    <property type="entry name" value="DUF3970"/>
</dbReference>
<evidence type="ECO:0008006" key="3">
    <source>
        <dbReference type="Google" id="ProtNLM"/>
    </source>
</evidence>
<gene>
    <name evidence="1" type="ORF">B4088_5145</name>
</gene>
<reference evidence="1 2" key="1">
    <citation type="submission" date="2015-09" db="EMBL/GenBank/DDBJ databases">
        <title>Bacillus cereus food isolates.</title>
        <authorList>
            <person name="Boekhorst J."/>
        </authorList>
    </citation>
    <scope>NUCLEOTIDE SEQUENCE [LARGE SCALE GENOMIC DNA]</scope>
    <source>
        <strain evidence="1 2">B4088</strain>
    </source>
</reference>
<dbReference type="AlphaFoldDB" id="A0A161TQ05"/>
<comment type="caution">
    <text evidence="1">The sequence shown here is derived from an EMBL/GenBank/DDBJ whole genome shotgun (WGS) entry which is preliminary data.</text>
</comment>
<protein>
    <recommendedName>
        <fullName evidence="3">DUF3970 domain-containing protein</fullName>
    </recommendedName>
</protein>
<organism evidence="1 2">
    <name type="scientific">Bacillus cereus</name>
    <dbReference type="NCBI Taxonomy" id="1396"/>
    <lineage>
        <taxon>Bacteria</taxon>
        <taxon>Bacillati</taxon>
        <taxon>Bacillota</taxon>
        <taxon>Bacilli</taxon>
        <taxon>Bacillales</taxon>
        <taxon>Bacillaceae</taxon>
        <taxon>Bacillus</taxon>
        <taxon>Bacillus cereus group</taxon>
    </lineage>
</organism>
<name>A0A161TQ05_BACCE</name>
<evidence type="ECO:0000313" key="1">
    <source>
        <dbReference type="EMBL" id="KZD56296.1"/>
    </source>
</evidence>
<dbReference type="RefSeq" id="WP_161940844.1">
    <property type="nucleotide sequence ID" value="NZ_LJKE01000098.1"/>
</dbReference>
<proteinExistence type="predicted"/>
<dbReference type="EMBL" id="LJKE01000098">
    <property type="protein sequence ID" value="KZD56296.1"/>
    <property type="molecule type" value="Genomic_DNA"/>
</dbReference>
<sequence length="51" mass="6269">MIKIRLQGLSQEMQEMIEDLKKHYDILSISDFYKNRNSQYIRCYVEIRLKS</sequence>